<feature type="chain" id="PRO_5035912139" evidence="2">
    <location>
        <begin position="17"/>
        <end position="150"/>
    </location>
</feature>
<reference evidence="3" key="2">
    <citation type="submission" date="2022-06" db="UniProtKB">
        <authorList>
            <consortium name="EnsemblMetazoa"/>
        </authorList>
    </citation>
    <scope>IDENTIFICATION</scope>
</reference>
<protein>
    <submittedName>
        <fullName evidence="3">Uncharacterized protein</fullName>
    </submittedName>
</protein>
<evidence type="ECO:0000256" key="2">
    <source>
        <dbReference type="SAM" id="SignalP"/>
    </source>
</evidence>
<organism evidence="3 4">
    <name type="scientific">Onchocerca volvulus</name>
    <dbReference type="NCBI Taxonomy" id="6282"/>
    <lineage>
        <taxon>Eukaryota</taxon>
        <taxon>Metazoa</taxon>
        <taxon>Ecdysozoa</taxon>
        <taxon>Nematoda</taxon>
        <taxon>Chromadorea</taxon>
        <taxon>Rhabditida</taxon>
        <taxon>Spirurina</taxon>
        <taxon>Spiruromorpha</taxon>
        <taxon>Filarioidea</taxon>
        <taxon>Onchocercidae</taxon>
        <taxon>Onchocerca</taxon>
    </lineage>
</organism>
<feature type="transmembrane region" description="Helical" evidence="1">
    <location>
        <begin position="55"/>
        <end position="74"/>
    </location>
</feature>
<dbReference type="Proteomes" id="UP000024404">
    <property type="component" value="Unassembled WGS sequence"/>
</dbReference>
<dbReference type="EnsemblMetazoa" id="OVOC11455.1">
    <property type="protein sequence ID" value="OVOC11455.1"/>
    <property type="gene ID" value="WBGene00248264"/>
</dbReference>
<accession>A0A8R1XMS2</accession>
<proteinExistence type="predicted"/>
<feature type="signal peptide" evidence="2">
    <location>
        <begin position="1"/>
        <end position="16"/>
    </location>
</feature>
<dbReference type="EMBL" id="CMVM020000364">
    <property type="status" value="NOT_ANNOTATED_CDS"/>
    <property type="molecule type" value="Genomic_DNA"/>
</dbReference>
<name>A0A8R1XMS2_ONCVO</name>
<sequence length="150" mass="17001">MLLAIFILLSLASAYSVPLNRLLWLIGLTTLGGSIFAQLAFYFPSVLTIEMNYLYIYDLLMTTFTTLCVPISTYCTSYQTKDDQLSTLYIILALLCIFLATSFLVSLLIRYDFDPYSRSSRNEASKSTIRLDEQRPLLPASTSYGTHQVF</sequence>
<keyword evidence="1" id="KW-1133">Transmembrane helix</keyword>
<evidence type="ECO:0000313" key="4">
    <source>
        <dbReference type="Proteomes" id="UP000024404"/>
    </source>
</evidence>
<keyword evidence="2" id="KW-0732">Signal</keyword>
<keyword evidence="1" id="KW-0812">Transmembrane</keyword>
<feature type="transmembrane region" description="Helical" evidence="1">
    <location>
        <begin position="24"/>
        <end position="43"/>
    </location>
</feature>
<dbReference type="AlphaFoldDB" id="A0A8R1XMS2"/>
<evidence type="ECO:0000313" key="3">
    <source>
        <dbReference type="EnsemblMetazoa" id="OVOC11455.1"/>
    </source>
</evidence>
<reference evidence="4" key="1">
    <citation type="submission" date="2013-10" db="EMBL/GenBank/DDBJ databases">
        <title>Genome sequencing of Onchocerca volvulus.</title>
        <authorList>
            <person name="Cotton J."/>
            <person name="Tsai J."/>
            <person name="Stanley E."/>
            <person name="Tracey A."/>
            <person name="Holroyd N."/>
            <person name="Lustigman S."/>
            <person name="Berriman M."/>
        </authorList>
    </citation>
    <scope>NUCLEOTIDE SEQUENCE</scope>
</reference>
<feature type="transmembrane region" description="Helical" evidence="1">
    <location>
        <begin position="86"/>
        <end position="109"/>
    </location>
</feature>
<dbReference type="OMA" id="MASEERH"/>
<keyword evidence="1" id="KW-0472">Membrane</keyword>
<evidence type="ECO:0000256" key="1">
    <source>
        <dbReference type="SAM" id="Phobius"/>
    </source>
</evidence>
<keyword evidence="4" id="KW-1185">Reference proteome</keyword>